<sequence>MVHQSIKKKVIKIPLKIVAQSSFKSKDYDIAMLSFSV</sequence>
<protein>
    <submittedName>
        <fullName evidence="1">Uncharacterized protein</fullName>
    </submittedName>
</protein>
<dbReference type="EMBL" id="CP000259">
    <property type="protein sequence ID" value="ABF32144.1"/>
    <property type="molecule type" value="Genomic_DNA"/>
</dbReference>
<evidence type="ECO:0000313" key="2">
    <source>
        <dbReference type="Proteomes" id="UP000002433"/>
    </source>
</evidence>
<reference evidence="1 2" key="1">
    <citation type="journal article" date="2006" name="Proc. Natl. Acad. Sci. U.S.A.">
        <title>Molecular genetic anatomy of inter- and intraserotype variation in the human bacterial pathogen group A Streptococcus.</title>
        <authorList>
            <person name="Beres S.B."/>
            <person name="Richter E.W."/>
            <person name="Nagiec M.J."/>
            <person name="Sumby P."/>
            <person name="Porcella S.F."/>
            <person name="DeLeo F.R."/>
            <person name="Musser J.M."/>
        </authorList>
    </citation>
    <scope>NUCLEOTIDE SEQUENCE [LARGE SCALE GENOMIC DNA]</scope>
    <source>
        <strain evidence="1 2">MGAS9429</strain>
    </source>
</reference>
<proteinExistence type="predicted"/>
<organism evidence="1 2">
    <name type="scientific">Streptococcus pyogenes serotype M12 (strain MGAS9429)</name>
    <dbReference type="NCBI Taxonomy" id="370551"/>
    <lineage>
        <taxon>Bacteria</taxon>
        <taxon>Bacillati</taxon>
        <taxon>Bacillota</taxon>
        <taxon>Bacilli</taxon>
        <taxon>Lactobacillales</taxon>
        <taxon>Streptococcaceae</taxon>
        <taxon>Streptococcus</taxon>
    </lineage>
</organism>
<dbReference type="HOGENOM" id="CLU_3349276_0_0_9"/>
<evidence type="ECO:0000313" key="1">
    <source>
        <dbReference type="EMBL" id="ABF32144.1"/>
    </source>
</evidence>
<dbReference type="Proteomes" id="UP000002433">
    <property type="component" value="Chromosome"/>
</dbReference>
<name>Q1JLS5_STRPC</name>
<dbReference type="AlphaFoldDB" id="Q1JLS5"/>
<gene>
    <name evidence="1" type="ordered locus">MGAS9429_Spy0957</name>
</gene>
<dbReference type="KEGG" id="spk:MGAS9429_Spy0957"/>
<accession>Q1JLS5</accession>